<dbReference type="RefSeq" id="WP_179604338.1">
    <property type="nucleotide sequence ID" value="NZ_BAABEH010000001.1"/>
</dbReference>
<dbReference type="PANTHER" id="PTHR30055:SF200">
    <property type="entry name" value="HTH-TYPE TRANSCRIPTIONAL REPRESSOR BDCR"/>
    <property type="match status" value="1"/>
</dbReference>
<protein>
    <submittedName>
        <fullName evidence="4">AcrR family transcriptional regulator</fullName>
    </submittedName>
</protein>
<dbReference type="InterPro" id="IPR009057">
    <property type="entry name" value="Homeodomain-like_sf"/>
</dbReference>
<evidence type="ECO:0000256" key="2">
    <source>
        <dbReference type="PROSITE-ProRule" id="PRU00335"/>
    </source>
</evidence>
<evidence type="ECO:0000256" key="1">
    <source>
        <dbReference type="ARBA" id="ARBA00023125"/>
    </source>
</evidence>
<dbReference type="InterPro" id="IPR036271">
    <property type="entry name" value="Tet_transcr_reg_TetR-rel_C_sf"/>
</dbReference>
<dbReference type="InterPro" id="IPR050109">
    <property type="entry name" value="HTH-type_TetR-like_transc_reg"/>
</dbReference>
<dbReference type="PROSITE" id="PS50977">
    <property type="entry name" value="HTH_TETR_2"/>
    <property type="match status" value="1"/>
</dbReference>
<dbReference type="SUPFAM" id="SSF46689">
    <property type="entry name" value="Homeodomain-like"/>
    <property type="match status" value="1"/>
</dbReference>
<feature type="DNA-binding region" description="H-T-H motif" evidence="2">
    <location>
        <begin position="32"/>
        <end position="51"/>
    </location>
</feature>
<accession>A0A853CS23</accession>
<gene>
    <name evidence="4" type="ORF">HNR13_000558</name>
</gene>
<dbReference type="AlphaFoldDB" id="A0A853CS23"/>
<evidence type="ECO:0000259" key="3">
    <source>
        <dbReference type="PROSITE" id="PS50977"/>
    </source>
</evidence>
<reference evidence="4 5" key="1">
    <citation type="submission" date="2020-07" db="EMBL/GenBank/DDBJ databases">
        <title>Sequencing the genomes of 1000 actinobacteria strains.</title>
        <authorList>
            <person name="Klenk H.-P."/>
        </authorList>
    </citation>
    <scope>NUCLEOTIDE SEQUENCE [LARGE SCALE GENOMIC DNA]</scope>
    <source>
        <strain evidence="4 5">DSM 15165</strain>
    </source>
</reference>
<dbReference type="GO" id="GO:0003700">
    <property type="term" value="F:DNA-binding transcription factor activity"/>
    <property type="evidence" value="ECO:0007669"/>
    <property type="project" value="TreeGrafter"/>
</dbReference>
<dbReference type="SUPFAM" id="SSF48498">
    <property type="entry name" value="Tetracyclin repressor-like, C-terminal domain"/>
    <property type="match status" value="1"/>
</dbReference>
<evidence type="ECO:0000313" key="5">
    <source>
        <dbReference type="Proteomes" id="UP000578352"/>
    </source>
</evidence>
<feature type="domain" description="HTH tetR-type" evidence="3">
    <location>
        <begin position="9"/>
        <end position="69"/>
    </location>
</feature>
<keyword evidence="1 2" id="KW-0238">DNA-binding</keyword>
<sequence length="192" mass="20860">MTDSPSKKPSARERLLRASDELFYNEGIHTVGIDRVLEKAQVAKGSLYYNFEGGKDELVSAYLAGRHAAWEKTIDDGIASAGPDPRDRLLSIFDSLGILFARPDYRGCAFVNAVAEAEPGGVEEAASERFRDWLHGLIGGLVAEIGVSDPAWTTQQLVILYDGATTTAQMDKQVSAAKAARRMAELILDSSR</sequence>
<dbReference type="EMBL" id="JACCFL010000001">
    <property type="protein sequence ID" value="NYJ22271.1"/>
    <property type="molecule type" value="Genomic_DNA"/>
</dbReference>
<evidence type="ECO:0000313" key="4">
    <source>
        <dbReference type="EMBL" id="NYJ22271.1"/>
    </source>
</evidence>
<dbReference type="Proteomes" id="UP000578352">
    <property type="component" value="Unassembled WGS sequence"/>
</dbReference>
<dbReference type="Gene3D" id="1.10.357.10">
    <property type="entry name" value="Tetracycline Repressor, domain 2"/>
    <property type="match status" value="1"/>
</dbReference>
<organism evidence="4 5">
    <name type="scientific">Leifsonia shinshuensis</name>
    <dbReference type="NCBI Taxonomy" id="150026"/>
    <lineage>
        <taxon>Bacteria</taxon>
        <taxon>Bacillati</taxon>
        <taxon>Actinomycetota</taxon>
        <taxon>Actinomycetes</taxon>
        <taxon>Micrococcales</taxon>
        <taxon>Microbacteriaceae</taxon>
        <taxon>Leifsonia</taxon>
    </lineage>
</organism>
<name>A0A853CS23_9MICO</name>
<dbReference type="PANTHER" id="PTHR30055">
    <property type="entry name" value="HTH-TYPE TRANSCRIPTIONAL REGULATOR RUTR"/>
    <property type="match status" value="1"/>
</dbReference>
<proteinExistence type="predicted"/>
<comment type="caution">
    <text evidence="4">The sequence shown here is derived from an EMBL/GenBank/DDBJ whole genome shotgun (WGS) entry which is preliminary data.</text>
</comment>
<dbReference type="GO" id="GO:0000976">
    <property type="term" value="F:transcription cis-regulatory region binding"/>
    <property type="evidence" value="ECO:0007669"/>
    <property type="project" value="TreeGrafter"/>
</dbReference>
<dbReference type="InterPro" id="IPR001647">
    <property type="entry name" value="HTH_TetR"/>
</dbReference>
<dbReference type="Pfam" id="PF00440">
    <property type="entry name" value="TetR_N"/>
    <property type="match status" value="1"/>
</dbReference>